<dbReference type="InterPro" id="IPR036855">
    <property type="entry name" value="Znf_CCCH_sf"/>
</dbReference>
<feature type="domain" description="C3H1-type" evidence="5">
    <location>
        <begin position="135"/>
        <end position="162"/>
    </location>
</feature>
<proteinExistence type="predicted"/>
<dbReference type="EMBL" id="JAACJL010000017">
    <property type="protein sequence ID" value="KAF4618873.1"/>
    <property type="molecule type" value="Genomic_DNA"/>
</dbReference>
<dbReference type="AlphaFoldDB" id="A0A8H4QXZ7"/>
<evidence type="ECO:0000313" key="7">
    <source>
        <dbReference type="Proteomes" id="UP000521872"/>
    </source>
</evidence>
<evidence type="ECO:0000256" key="3">
    <source>
        <dbReference type="ARBA" id="ARBA00022833"/>
    </source>
</evidence>
<dbReference type="SUPFAM" id="SSF90229">
    <property type="entry name" value="CCCH zinc finger"/>
    <property type="match status" value="1"/>
</dbReference>
<name>A0A8H4QXZ7_9AGAR</name>
<feature type="zinc finger region" description="C3H1-type" evidence="4">
    <location>
        <begin position="135"/>
        <end position="162"/>
    </location>
</feature>
<dbReference type="Proteomes" id="UP000521872">
    <property type="component" value="Unassembled WGS sequence"/>
</dbReference>
<organism evidence="6 7">
    <name type="scientific">Agrocybe pediades</name>
    <dbReference type="NCBI Taxonomy" id="84607"/>
    <lineage>
        <taxon>Eukaryota</taxon>
        <taxon>Fungi</taxon>
        <taxon>Dikarya</taxon>
        <taxon>Basidiomycota</taxon>
        <taxon>Agaricomycotina</taxon>
        <taxon>Agaricomycetes</taxon>
        <taxon>Agaricomycetidae</taxon>
        <taxon>Agaricales</taxon>
        <taxon>Agaricineae</taxon>
        <taxon>Strophariaceae</taxon>
        <taxon>Agrocybe</taxon>
    </lineage>
</organism>
<comment type="caution">
    <text evidence="6">The sequence shown here is derived from an EMBL/GenBank/DDBJ whole genome shotgun (WGS) entry which is preliminary data.</text>
</comment>
<accession>A0A8H4QXZ7</accession>
<keyword evidence="1 4" id="KW-0479">Metal-binding</keyword>
<keyword evidence="3 4" id="KW-0862">Zinc</keyword>
<evidence type="ECO:0000256" key="4">
    <source>
        <dbReference type="PROSITE-ProRule" id="PRU00723"/>
    </source>
</evidence>
<dbReference type="InterPro" id="IPR000571">
    <property type="entry name" value="Znf_CCCH"/>
</dbReference>
<evidence type="ECO:0000256" key="2">
    <source>
        <dbReference type="ARBA" id="ARBA00022771"/>
    </source>
</evidence>
<dbReference type="PROSITE" id="PS50103">
    <property type="entry name" value="ZF_C3H1"/>
    <property type="match status" value="1"/>
</dbReference>
<dbReference type="GO" id="GO:0008270">
    <property type="term" value="F:zinc ion binding"/>
    <property type="evidence" value="ECO:0007669"/>
    <property type="project" value="UniProtKB-KW"/>
</dbReference>
<keyword evidence="2 4" id="KW-0863">Zinc-finger</keyword>
<gene>
    <name evidence="6" type="ORF">D9613_009656</name>
</gene>
<evidence type="ECO:0000259" key="5">
    <source>
        <dbReference type="PROSITE" id="PS50103"/>
    </source>
</evidence>
<protein>
    <recommendedName>
        <fullName evidence="5">C3H1-type domain-containing protein</fullName>
    </recommendedName>
</protein>
<sequence>MPITKDQAAKTVCREHLKENTTPLRGSLRHNWYSQCEATSATRSTWSCKFSHTVINIERITRLGKQAEEFTVSLDYGYGFERYGSYEYCRSGWDVEVNGVKYRSGGSMMKVYNLPKSIMLAEGKLELPAYSPSSGKIQAICKFFDSDRGCNRDDCKFDHNVIDTKRFENLVRWGAQEISPDYEYLSVECRTTGGKPTWKITMKPDAFKKLTDSDEMAKKLPPRPFSRQNENMFTLLKEMEGVMGITSSA</sequence>
<evidence type="ECO:0000313" key="6">
    <source>
        <dbReference type="EMBL" id="KAF4618873.1"/>
    </source>
</evidence>
<evidence type="ECO:0000256" key="1">
    <source>
        <dbReference type="ARBA" id="ARBA00022723"/>
    </source>
</evidence>
<keyword evidence="7" id="KW-1185">Reference proteome</keyword>
<reference evidence="6 7" key="1">
    <citation type="submission" date="2019-12" db="EMBL/GenBank/DDBJ databases">
        <authorList>
            <person name="Floudas D."/>
            <person name="Bentzer J."/>
            <person name="Ahren D."/>
            <person name="Johansson T."/>
            <person name="Persson P."/>
            <person name="Tunlid A."/>
        </authorList>
    </citation>
    <scope>NUCLEOTIDE SEQUENCE [LARGE SCALE GENOMIC DNA]</scope>
    <source>
        <strain evidence="6 7">CBS 102.39</strain>
    </source>
</reference>